<evidence type="ECO:0000313" key="1">
    <source>
        <dbReference type="EMBL" id="MFC5459141.1"/>
    </source>
</evidence>
<accession>A0ABW0L2X0</accession>
<dbReference type="Gene3D" id="3.40.190.10">
    <property type="entry name" value="Periplasmic binding protein-like II"/>
    <property type="match status" value="1"/>
</dbReference>
<dbReference type="PROSITE" id="PS51257">
    <property type="entry name" value="PROKAR_LIPOPROTEIN"/>
    <property type="match status" value="1"/>
</dbReference>
<dbReference type="Proteomes" id="UP001596050">
    <property type="component" value="Unassembled WGS sequence"/>
</dbReference>
<proteinExistence type="predicted"/>
<sequence length="151" mass="16220">MDKRIWRSVTATLTGTFAATILFLSCAVAQASELVVIVSARSPVETLRPDQVAAIFLGQSARFPDGTVATAIDQPIGSAQRDGFYQRVTGKTPALLKVWWSKMVFTGRGQPPRDLAGNAAVRQAVANDPGAVGYIDREALDPTVRQVLLVH</sequence>
<comment type="caution">
    <text evidence="1">The sequence shown here is derived from an EMBL/GenBank/DDBJ whole genome shotgun (WGS) entry which is preliminary data.</text>
</comment>
<evidence type="ECO:0000313" key="2">
    <source>
        <dbReference type="Proteomes" id="UP001596050"/>
    </source>
</evidence>
<organism evidence="1 2">
    <name type="scientific">Massilia niabensis</name>
    <dbReference type="NCBI Taxonomy" id="544910"/>
    <lineage>
        <taxon>Bacteria</taxon>
        <taxon>Pseudomonadati</taxon>
        <taxon>Pseudomonadota</taxon>
        <taxon>Betaproteobacteria</taxon>
        <taxon>Burkholderiales</taxon>
        <taxon>Oxalobacteraceae</taxon>
        <taxon>Telluria group</taxon>
        <taxon>Massilia</taxon>
    </lineage>
</organism>
<keyword evidence="2" id="KW-1185">Reference proteome</keyword>
<gene>
    <name evidence="1" type="ORF">ACFPN5_04890</name>
</gene>
<protein>
    <submittedName>
        <fullName evidence="1">Phosphate ABC transporter substrate-binding protein</fullName>
    </submittedName>
</protein>
<dbReference type="EMBL" id="JBHSMU010000004">
    <property type="protein sequence ID" value="MFC5459141.1"/>
    <property type="molecule type" value="Genomic_DNA"/>
</dbReference>
<name>A0ABW0L2X0_9BURK</name>
<dbReference type="RefSeq" id="WP_379780685.1">
    <property type="nucleotide sequence ID" value="NZ_JBHSMU010000004.1"/>
</dbReference>
<reference evidence="2" key="1">
    <citation type="journal article" date="2019" name="Int. J. Syst. Evol. Microbiol.">
        <title>The Global Catalogue of Microorganisms (GCM) 10K type strain sequencing project: providing services to taxonomists for standard genome sequencing and annotation.</title>
        <authorList>
            <consortium name="The Broad Institute Genomics Platform"/>
            <consortium name="The Broad Institute Genome Sequencing Center for Infectious Disease"/>
            <person name="Wu L."/>
            <person name="Ma J."/>
        </authorList>
    </citation>
    <scope>NUCLEOTIDE SEQUENCE [LARGE SCALE GENOMIC DNA]</scope>
    <source>
        <strain evidence="2">KACC 12649</strain>
    </source>
</reference>
<dbReference type="SUPFAM" id="SSF53850">
    <property type="entry name" value="Periplasmic binding protein-like II"/>
    <property type="match status" value="1"/>
</dbReference>